<dbReference type="PROSITE" id="PS50879">
    <property type="entry name" value="RNASE_H_1"/>
    <property type="match status" value="1"/>
</dbReference>
<organism evidence="12 13">
    <name type="scientific">Pontivivens insulae</name>
    <dbReference type="NCBI Taxonomy" id="1639689"/>
    <lineage>
        <taxon>Bacteria</taxon>
        <taxon>Pseudomonadati</taxon>
        <taxon>Pseudomonadota</taxon>
        <taxon>Alphaproteobacteria</taxon>
        <taxon>Rhodobacterales</taxon>
        <taxon>Paracoccaceae</taxon>
        <taxon>Pontivivens</taxon>
    </lineage>
</organism>
<keyword evidence="5 10" id="KW-0540">Nuclease</keyword>
<dbReference type="Gene3D" id="3.30.420.10">
    <property type="entry name" value="Ribonuclease H-like superfamily/Ribonuclease H"/>
    <property type="match status" value="1"/>
</dbReference>
<keyword evidence="8 10" id="KW-0378">Hydrolase</keyword>
<evidence type="ECO:0000256" key="1">
    <source>
        <dbReference type="ARBA" id="ARBA00000077"/>
    </source>
</evidence>
<dbReference type="HAMAP" id="MF_00042">
    <property type="entry name" value="RNase_H"/>
    <property type="match status" value="1"/>
</dbReference>
<feature type="binding site" evidence="10">
    <location>
        <position position="77"/>
    </location>
    <ligand>
        <name>Mg(2+)</name>
        <dbReference type="ChEBI" id="CHEBI:18420"/>
        <label>1</label>
    </ligand>
</feature>
<evidence type="ECO:0000256" key="7">
    <source>
        <dbReference type="ARBA" id="ARBA00022759"/>
    </source>
</evidence>
<dbReference type="InterPro" id="IPR002156">
    <property type="entry name" value="RNaseH_domain"/>
</dbReference>
<keyword evidence="7 10" id="KW-0255">Endonuclease</keyword>
<dbReference type="EMBL" id="OMKW01000002">
    <property type="protein sequence ID" value="SPF28984.1"/>
    <property type="molecule type" value="Genomic_DNA"/>
</dbReference>
<keyword evidence="9 10" id="KW-0460">Magnesium</keyword>
<dbReference type="RefSeq" id="WP_108781723.1">
    <property type="nucleotide sequence ID" value="NZ_OMKW01000002.1"/>
</dbReference>
<evidence type="ECO:0000256" key="4">
    <source>
        <dbReference type="ARBA" id="ARBA00012180"/>
    </source>
</evidence>
<evidence type="ECO:0000256" key="10">
    <source>
        <dbReference type="HAMAP-Rule" id="MF_00042"/>
    </source>
</evidence>
<dbReference type="PANTHER" id="PTHR10642:SF26">
    <property type="entry name" value="RIBONUCLEASE H1"/>
    <property type="match status" value="1"/>
</dbReference>
<gene>
    <name evidence="12" type="primary">rnhA_1</name>
    <name evidence="10" type="synonym">rnhA</name>
    <name evidence="12" type="ORF">POI8812_01289</name>
</gene>
<evidence type="ECO:0000256" key="6">
    <source>
        <dbReference type="ARBA" id="ARBA00022723"/>
    </source>
</evidence>
<dbReference type="InterPro" id="IPR012337">
    <property type="entry name" value="RNaseH-like_sf"/>
</dbReference>
<feature type="binding site" evidence="10">
    <location>
        <position position="10"/>
    </location>
    <ligand>
        <name>Mg(2+)</name>
        <dbReference type="ChEBI" id="CHEBI:18420"/>
        <label>1</label>
    </ligand>
</feature>
<dbReference type="InterPro" id="IPR022892">
    <property type="entry name" value="RNaseHI"/>
</dbReference>
<evidence type="ECO:0000256" key="9">
    <source>
        <dbReference type="ARBA" id="ARBA00022842"/>
    </source>
</evidence>
<dbReference type="OrthoDB" id="7845843at2"/>
<dbReference type="GO" id="GO:0003676">
    <property type="term" value="F:nucleic acid binding"/>
    <property type="evidence" value="ECO:0007669"/>
    <property type="project" value="InterPro"/>
</dbReference>
<dbReference type="PANTHER" id="PTHR10642">
    <property type="entry name" value="RIBONUCLEASE H1"/>
    <property type="match status" value="1"/>
</dbReference>
<dbReference type="AlphaFoldDB" id="A0A2R8A9U2"/>
<keyword evidence="13" id="KW-1185">Reference proteome</keyword>
<feature type="binding site" evidence="10">
    <location>
        <position position="141"/>
    </location>
    <ligand>
        <name>Mg(2+)</name>
        <dbReference type="ChEBI" id="CHEBI:18420"/>
        <label>2</label>
    </ligand>
</feature>
<dbReference type="Pfam" id="PF00075">
    <property type="entry name" value="RNase_H"/>
    <property type="match status" value="1"/>
</dbReference>
<comment type="subcellular location">
    <subcellularLocation>
        <location evidence="10">Cytoplasm</location>
    </subcellularLocation>
</comment>
<evidence type="ECO:0000256" key="5">
    <source>
        <dbReference type="ARBA" id="ARBA00022722"/>
    </source>
</evidence>
<reference evidence="12 13" key="1">
    <citation type="submission" date="2018-03" db="EMBL/GenBank/DDBJ databases">
        <authorList>
            <person name="Keele B.F."/>
        </authorList>
    </citation>
    <scope>NUCLEOTIDE SEQUENCE [LARGE SCALE GENOMIC DNA]</scope>
    <source>
        <strain evidence="12 13">CeCT 8812</strain>
    </source>
</reference>
<evidence type="ECO:0000313" key="13">
    <source>
        <dbReference type="Proteomes" id="UP000244932"/>
    </source>
</evidence>
<evidence type="ECO:0000259" key="11">
    <source>
        <dbReference type="PROSITE" id="PS50879"/>
    </source>
</evidence>
<evidence type="ECO:0000256" key="2">
    <source>
        <dbReference type="ARBA" id="ARBA00005300"/>
    </source>
</evidence>
<comment type="function">
    <text evidence="10">Endonuclease that specifically degrades the RNA of RNA-DNA hybrids.</text>
</comment>
<proteinExistence type="inferred from homology"/>
<dbReference type="Proteomes" id="UP000244932">
    <property type="component" value="Unassembled WGS sequence"/>
</dbReference>
<dbReference type="GO" id="GO:0000287">
    <property type="term" value="F:magnesium ion binding"/>
    <property type="evidence" value="ECO:0007669"/>
    <property type="project" value="UniProtKB-UniRule"/>
</dbReference>
<keyword evidence="10" id="KW-0963">Cytoplasm</keyword>
<evidence type="ECO:0000256" key="8">
    <source>
        <dbReference type="ARBA" id="ARBA00022801"/>
    </source>
</evidence>
<feature type="binding site" evidence="10">
    <location>
        <position position="53"/>
    </location>
    <ligand>
        <name>Mg(2+)</name>
        <dbReference type="ChEBI" id="CHEBI:18420"/>
        <label>1</label>
    </ligand>
</feature>
<comment type="cofactor">
    <cofactor evidence="10">
        <name>Mg(2+)</name>
        <dbReference type="ChEBI" id="CHEBI:18420"/>
    </cofactor>
    <text evidence="10">Binds 1 Mg(2+) ion per subunit. May bind a second metal ion at a regulatory site, or after substrate binding.</text>
</comment>
<dbReference type="CDD" id="cd09278">
    <property type="entry name" value="RNase_HI_prokaryote_like"/>
    <property type="match status" value="1"/>
</dbReference>
<dbReference type="GO" id="GO:0004523">
    <property type="term" value="F:RNA-DNA hybrid ribonuclease activity"/>
    <property type="evidence" value="ECO:0007669"/>
    <property type="project" value="UniProtKB-UniRule"/>
</dbReference>
<comment type="catalytic activity">
    <reaction evidence="1 10">
        <text>Endonucleolytic cleavage to 5'-phosphomonoester.</text>
        <dbReference type="EC" id="3.1.26.4"/>
    </reaction>
</comment>
<protein>
    <recommendedName>
        <fullName evidence="4 10">Ribonuclease H</fullName>
        <shortName evidence="10">RNase H</shortName>
        <ecNumber evidence="4 10">3.1.26.4</ecNumber>
    </recommendedName>
</protein>
<dbReference type="InterPro" id="IPR050092">
    <property type="entry name" value="RNase_H"/>
</dbReference>
<dbReference type="EC" id="3.1.26.4" evidence="4 10"/>
<keyword evidence="6 10" id="KW-0479">Metal-binding</keyword>
<name>A0A2R8A9U2_9RHOB</name>
<evidence type="ECO:0000256" key="3">
    <source>
        <dbReference type="ARBA" id="ARBA00011245"/>
    </source>
</evidence>
<dbReference type="InterPro" id="IPR036397">
    <property type="entry name" value="RNaseH_sf"/>
</dbReference>
<evidence type="ECO:0000313" key="12">
    <source>
        <dbReference type="EMBL" id="SPF28984.1"/>
    </source>
</evidence>
<dbReference type="NCBIfam" id="NF001236">
    <property type="entry name" value="PRK00203.1"/>
    <property type="match status" value="1"/>
</dbReference>
<feature type="binding site" evidence="10">
    <location>
        <position position="10"/>
    </location>
    <ligand>
        <name>Mg(2+)</name>
        <dbReference type="ChEBI" id="CHEBI:18420"/>
        <label>2</label>
    </ligand>
</feature>
<dbReference type="GO" id="GO:0043137">
    <property type="term" value="P:DNA replication, removal of RNA primer"/>
    <property type="evidence" value="ECO:0007669"/>
    <property type="project" value="TreeGrafter"/>
</dbReference>
<dbReference type="GO" id="GO:0005737">
    <property type="term" value="C:cytoplasm"/>
    <property type="evidence" value="ECO:0007669"/>
    <property type="project" value="UniProtKB-SubCell"/>
</dbReference>
<comment type="similarity">
    <text evidence="2 10">Belongs to the RNase H family.</text>
</comment>
<sequence>MTTEITIHTDGCCKGNPGRGGYAAVVRRREGGVEVKKRVVKGSSGLTTNNQMELMAAISGLSQIRRDEQSKVIVFSDSQYLVLGMNERLMKWQKNNWRTASGKPVKNQAHWERLLTVASGLSVEWRWVQGHSGDPLNEEADLLANAAASCVKS</sequence>
<dbReference type="SUPFAM" id="SSF53098">
    <property type="entry name" value="Ribonuclease H-like"/>
    <property type="match status" value="1"/>
</dbReference>
<accession>A0A2R8A9U2</accession>
<feature type="domain" description="RNase H type-1" evidence="11">
    <location>
        <begin position="1"/>
        <end position="149"/>
    </location>
</feature>
<comment type="subunit">
    <text evidence="3 10">Monomer.</text>
</comment>